<dbReference type="GO" id="GO:0046872">
    <property type="term" value="F:metal ion binding"/>
    <property type="evidence" value="ECO:0007669"/>
    <property type="project" value="InterPro"/>
</dbReference>
<gene>
    <name evidence="2" type="ORF">EZV62_002490</name>
</gene>
<dbReference type="PANTHER" id="PTHR47005">
    <property type="entry name" value="HEAVY METAL TRANSPORT/DETOXIFICATION SUPERFAMILY PROTEIN"/>
    <property type="match status" value="1"/>
</dbReference>
<evidence type="ECO:0000313" key="2">
    <source>
        <dbReference type="EMBL" id="TXG73911.1"/>
    </source>
</evidence>
<keyword evidence="3" id="KW-1185">Reference proteome</keyword>
<dbReference type="OrthoDB" id="848672at2759"/>
<dbReference type="EMBL" id="VAHF01000001">
    <property type="protein sequence ID" value="TXG73911.1"/>
    <property type="molecule type" value="Genomic_DNA"/>
</dbReference>
<dbReference type="SUPFAM" id="SSF55008">
    <property type="entry name" value="HMA, heavy metal-associated domain"/>
    <property type="match status" value="1"/>
</dbReference>
<dbReference type="InterPro" id="IPR036163">
    <property type="entry name" value="HMA_dom_sf"/>
</dbReference>
<accession>A0A5C7IXB7</accession>
<name>A0A5C7IXB7_9ROSI</name>
<dbReference type="PANTHER" id="PTHR47005:SF5">
    <property type="entry name" value="HEAVY METAL TRANSPORT_DETOXIFICATION SUPERFAMILY PROTEIN"/>
    <property type="match status" value="1"/>
</dbReference>
<organism evidence="2 3">
    <name type="scientific">Acer yangbiense</name>
    <dbReference type="NCBI Taxonomy" id="1000413"/>
    <lineage>
        <taxon>Eukaryota</taxon>
        <taxon>Viridiplantae</taxon>
        <taxon>Streptophyta</taxon>
        <taxon>Embryophyta</taxon>
        <taxon>Tracheophyta</taxon>
        <taxon>Spermatophyta</taxon>
        <taxon>Magnoliopsida</taxon>
        <taxon>eudicotyledons</taxon>
        <taxon>Gunneridae</taxon>
        <taxon>Pentapetalae</taxon>
        <taxon>rosids</taxon>
        <taxon>malvids</taxon>
        <taxon>Sapindales</taxon>
        <taxon>Sapindaceae</taxon>
        <taxon>Hippocastanoideae</taxon>
        <taxon>Acereae</taxon>
        <taxon>Acer</taxon>
    </lineage>
</organism>
<feature type="region of interest" description="Disordered" evidence="1">
    <location>
        <begin position="109"/>
        <end position="146"/>
    </location>
</feature>
<comment type="caution">
    <text evidence="2">The sequence shown here is derived from an EMBL/GenBank/DDBJ whole genome shotgun (WGS) entry which is preliminary data.</text>
</comment>
<reference evidence="3" key="1">
    <citation type="journal article" date="2019" name="Gigascience">
        <title>De novo genome assembly of the endangered Acer yangbiense, a plant species with extremely small populations endemic to Yunnan Province, China.</title>
        <authorList>
            <person name="Yang J."/>
            <person name="Wariss H.M."/>
            <person name="Tao L."/>
            <person name="Zhang R."/>
            <person name="Yun Q."/>
            <person name="Hollingsworth P."/>
            <person name="Dao Z."/>
            <person name="Luo G."/>
            <person name="Guo H."/>
            <person name="Ma Y."/>
            <person name="Sun W."/>
        </authorList>
    </citation>
    <scope>NUCLEOTIDE SEQUENCE [LARGE SCALE GENOMIC DNA]</scope>
    <source>
        <strain evidence="3">cv. Malutang</strain>
    </source>
</reference>
<sequence length="278" mass="30451">MEGGCRSHLISKDTAMAKKVTEMLLKVHDLECSKCYKKVKKILCKFPHVYVFGVFVNKTKEIQDQVYDEKNNTVRIKVVCCSPEKIRDKICCKGRGIIKCIEIVIKPPEKPKTPPKEPDSKPPEKPKTPPKEPESKTPKEPKTPDVKIKDKNTIVVNFFDVPKPCYCGRNCDGYCGRPVYCSCGCGGYGGNCGRPVCSCGCGGYGGNCVRPVCSCGCGGYRGNCVRPVCCSCGCGGYRVNCVRLVYCSCGCGGYRGNCGSRCSEYYCNEDNSQGCTIM</sequence>
<proteinExistence type="predicted"/>
<evidence type="ECO:0000256" key="1">
    <source>
        <dbReference type="SAM" id="MobiDB-lite"/>
    </source>
</evidence>
<evidence type="ECO:0008006" key="4">
    <source>
        <dbReference type="Google" id="ProtNLM"/>
    </source>
</evidence>
<dbReference type="AlphaFoldDB" id="A0A5C7IXB7"/>
<evidence type="ECO:0000313" key="3">
    <source>
        <dbReference type="Proteomes" id="UP000323000"/>
    </source>
</evidence>
<dbReference type="Proteomes" id="UP000323000">
    <property type="component" value="Chromosome 1"/>
</dbReference>
<protein>
    <recommendedName>
        <fullName evidence="4">HMA domain-containing protein</fullName>
    </recommendedName>
</protein>